<keyword evidence="4" id="KW-1185">Reference proteome</keyword>
<proteinExistence type="predicted"/>
<gene>
    <name evidence="3" type="ORF">QBC38DRAFT_473752</name>
</gene>
<keyword evidence="1" id="KW-0472">Membrane</keyword>
<dbReference type="InterPro" id="IPR037119">
    <property type="entry name" value="Haem_oxidase_HugZ-like_sf"/>
</dbReference>
<protein>
    <recommendedName>
        <fullName evidence="2">DUF2470 domain-containing protein</fullName>
    </recommendedName>
</protein>
<evidence type="ECO:0000313" key="4">
    <source>
        <dbReference type="Proteomes" id="UP001301958"/>
    </source>
</evidence>
<accession>A0AAN7H1U3</accession>
<keyword evidence="1" id="KW-1133">Transmembrane helix</keyword>
<sequence length="242" mass="27994">MADQIPPAQLQRTITHMNKDHQLDLQHILQHFNSLPAAECTLPEMLDLSFTTLTVRVPSTNKTHTVALFPPLEKWEDRRSVLVGMTHTAREALGIPSASEEQDHSTPDIVIKEFFPPRPFDWIIFFSVLAYYFIYLFVQQGYFNDGTGVAQWLDTYWLFPGILNGSKGFKWLTETIFWLVVGIHVAEASWLERSRLSKFGVKRGGKVWWLWMGSCFVEGAMAFKRFDILVERERKVKGKKTQ</sequence>
<dbReference type="EMBL" id="MU865313">
    <property type="protein sequence ID" value="KAK4228917.1"/>
    <property type="molecule type" value="Genomic_DNA"/>
</dbReference>
<dbReference type="Gene3D" id="3.20.180.10">
    <property type="entry name" value="PNP-oxidase-like"/>
    <property type="match status" value="1"/>
</dbReference>
<evidence type="ECO:0000259" key="2">
    <source>
        <dbReference type="Pfam" id="PF10615"/>
    </source>
</evidence>
<reference evidence="3" key="2">
    <citation type="submission" date="2023-05" db="EMBL/GenBank/DDBJ databases">
        <authorList>
            <consortium name="Lawrence Berkeley National Laboratory"/>
            <person name="Steindorff A."/>
            <person name="Hensen N."/>
            <person name="Bonometti L."/>
            <person name="Westerberg I."/>
            <person name="Brannstrom I.O."/>
            <person name="Guillou S."/>
            <person name="Cros-Aarteil S."/>
            <person name="Calhoun S."/>
            <person name="Haridas S."/>
            <person name="Kuo A."/>
            <person name="Mondo S."/>
            <person name="Pangilinan J."/>
            <person name="Riley R."/>
            <person name="Labutti K."/>
            <person name="Andreopoulos B."/>
            <person name="Lipzen A."/>
            <person name="Chen C."/>
            <person name="Yanf M."/>
            <person name="Daum C."/>
            <person name="Ng V."/>
            <person name="Clum A."/>
            <person name="Ohm R."/>
            <person name="Martin F."/>
            <person name="Silar P."/>
            <person name="Natvig D."/>
            <person name="Lalanne C."/>
            <person name="Gautier V."/>
            <person name="Ament-Velasquez S.L."/>
            <person name="Kruys A."/>
            <person name="Hutchinson M.I."/>
            <person name="Powell A.J."/>
            <person name="Barry K."/>
            <person name="Miller A.N."/>
            <person name="Grigoriev I.V."/>
            <person name="Debuchy R."/>
            <person name="Gladieux P."/>
            <person name="Thoren M.H."/>
            <person name="Johannesson H."/>
        </authorList>
    </citation>
    <scope>NUCLEOTIDE SEQUENCE</scope>
    <source>
        <strain evidence="3">CBS 990.96</strain>
    </source>
</reference>
<organism evidence="3 4">
    <name type="scientific">Podospora fimiseda</name>
    <dbReference type="NCBI Taxonomy" id="252190"/>
    <lineage>
        <taxon>Eukaryota</taxon>
        <taxon>Fungi</taxon>
        <taxon>Dikarya</taxon>
        <taxon>Ascomycota</taxon>
        <taxon>Pezizomycotina</taxon>
        <taxon>Sordariomycetes</taxon>
        <taxon>Sordariomycetidae</taxon>
        <taxon>Sordariales</taxon>
        <taxon>Podosporaceae</taxon>
        <taxon>Podospora</taxon>
    </lineage>
</organism>
<comment type="caution">
    <text evidence="3">The sequence shown here is derived from an EMBL/GenBank/DDBJ whole genome shotgun (WGS) entry which is preliminary data.</text>
</comment>
<dbReference type="Proteomes" id="UP001301958">
    <property type="component" value="Unassembled WGS sequence"/>
</dbReference>
<evidence type="ECO:0000256" key="1">
    <source>
        <dbReference type="SAM" id="Phobius"/>
    </source>
</evidence>
<dbReference type="InterPro" id="IPR019595">
    <property type="entry name" value="DUF2470"/>
</dbReference>
<dbReference type="PANTHER" id="PTHR37783">
    <property type="entry name" value="MEMBRANE PROTEIN, PUTATIVE (AFU_ORTHOLOGUE AFUA_1G04315)-RELATED"/>
    <property type="match status" value="1"/>
</dbReference>
<name>A0AAN7H1U3_9PEZI</name>
<dbReference type="AlphaFoldDB" id="A0AAN7H1U3"/>
<evidence type="ECO:0000313" key="3">
    <source>
        <dbReference type="EMBL" id="KAK4228917.1"/>
    </source>
</evidence>
<dbReference type="PANTHER" id="PTHR37783:SF1">
    <property type="entry name" value="MEMBRANE PROTEIN, PUTATIVE (AFU_ORTHOLOGUE AFUA_1G04315)-RELATED"/>
    <property type="match status" value="1"/>
</dbReference>
<feature type="domain" description="DUF2470" evidence="2">
    <location>
        <begin position="11"/>
        <end position="85"/>
    </location>
</feature>
<reference evidence="3" key="1">
    <citation type="journal article" date="2023" name="Mol. Phylogenet. Evol.">
        <title>Genome-scale phylogeny and comparative genomics of the fungal order Sordariales.</title>
        <authorList>
            <person name="Hensen N."/>
            <person name="Bonometti L."/>
            <person name="Westerberg I."/>
            <person name="Brannstrom I.O."/>
            <person name="Guillou S."/>
            <person name="Cros-Aarteil S."/>
            <person name="Calhoun S."/>
            <person name="Haridas S."/>
            <person name="Kuo A."/>
            <person name="Mondo S."/>
            <person name="Pangilinan J."/>
            <person name="Riley R."/>
            <person name="LaButti K."/>
            <person name="Andreopoulos B."/>
            <person name="Lipzen A."/>
            <person name="Chen C."/>
            <person name="Yan M."/>
            <person name="Daum C."/>
            <person name="Ng V."/>
            <person name="Clum A."/>
            <person name="Steindorff A."/>
            <person name="Ohm R.A."/>
            <person name="Martin F."/>
            <person name="Silar P."/>
            <person name="Natvig D.O."/>
            <person name="Lalanne C."/>
            <person name="Gautier V."/>
            <person name="Ament-Velasquez S.L."/>
            <person name="Kruys A."/>
            <person name="Hutchinson M.I."/>
            <person name="Powell A.J."/>
            <person name="Barry K."/>
            <person name="Miller A.N."/>
            <person name="Grigoriev I.V."/>
            <person name="Debuchy R."/>
            <person name="Gladieux P."/>
            <person name="Hiltunen Thoren M."/>
            <person name="Johannesson H."/>
        </authorList>
    </citation>
    <scope>NUCLEOTIDE SEQUENCE</scope>
    <source>
        <strain evidence="3">CBS 990.96</strain>
    </source>
</reference>
<feature type="transmembrane region" description="Helical" evidence="1">
    <location>
        <begin position="120"/>
        <end position="138"/>
    </location>
</feature>
<dbReference type="Pfam" id="PF10615">
    <property type="entry name" value="DUF2470"/>
    <property type="match status" value="1"/>
</dbReference>
<keyword evidence="1" id="KW-0812">Transmembrane</keyword>